<proteinExistence type="predicted"/>
<evidence type="ECO:0000313" key="2">
    <source>
        <dbReference type="EMBL" id="RDX77027.1"/>
    </source>
</evidence>
<organism evidence="2 3">
    <name type="scientific">Mucuna pruriens</name>
    <name type="common">Velvet bean</name>
    <name type="synonym">Dolichos pruriens</name>
    <dbReference type="NCBI Taxonomy" id="157652"/>
    <lineage>
        <taxon>Eukaryota</taxon>
        <taxon>Viridiplantae</taxon>
        <taxon>Streptophyta</taxon>
        <taxon>Embryophyta</taxon>
        <taxon>Tracheophyta</taxon>
        <taxon>Spermatophyta</taxon>
        <taxon>Magnoliopsida</taxon>
        <taxon>eudicotyledons</taxon>
        <taxon>Gunneridae</taxon>
        <taxon>Pentapetalae</taxon>
        <taxon>rosids</taxon>
        <taxon>fabids</taxon>
        <taxon>Fabales</taxon>
        <taxon>Fabaceae</taxon>
        <taxon>Papilionoideae</taxon>
        <taxon>50 kb inversion clade</taxon>
        <taxon>NPAAA clade</taxon>
        <taxon>indigoferoid/millettioid clade</taxon>
        <taxon>Phaseoleae</taxon>
        <taxon>Mucuna</taxon>
    </lineage>
</organism>
<evidence type="ECO:0000313" key="3">
    <source>
        <dbReference type="Proteomes" id="UP000257109"/>
    </source>
</evidence>
<comment type="caution">
    <text evidence="2">The sequence shown here is derived from an EMBL/GenBank/DDBJ whole genome shotgun (WGS) entry which is preliminary data.</text>
</comment>
<keyword evidence="3" id="KW-1185">Reference proteome</keyword>
<feature type="region of interest" description="Disordered" evidence="1">
    <location>
        <begin position="72"/>
        <end position="98"/>
    </location>
</feature>
<sequence>MKTKRTLSLEGMSIEEGIDSSVCSDTSTGIDAPMRRHPETQRYYQHHSRRICWWLEDGTCAPSITFTLAPTELLNNSHPSPSPTKTSLDRTSNKLIRW</sequence>
<dbReference type="AlphaFoldDB" id="A0A371FFF0"/>
<protein>
    <submittedName>
        <fullName evidence="2">Uncharacterized protein</fullName>
    </submittedName>
</protein>
<dbReference type="Proteomes" id="UP000257109">
    <property type="component" value="Unassembled WGS sequence"/>
</dbReference>
<gene>
    <name evidence="2" type="ORF">CR513_42922</name>
</gene>
<name>A0A371FFF0_MUCPR</name>
<feature type="compositionally biased region" description="Polar residues" evidence="1">
    <location>
        <begin position="72"/>
        <end position="86"/>
    </location>
</feature>
<evidence type="ECO:0000256" key="1">
    <source>
        <dbReference type="SAM" id="MobiDB-lite"/>
    </source>
</evidence>
<reference evidence="2" key="1">
    <citation type="submission" date="2018-05" db="EMBL/GenBank/DDBJ databases">
        <title>Draft genome of Mucuna pruriens seed.</title>
        <authorList>
            <person name="Nnadi N.E."/>
            <person name="Vos R."/>
            <person name="Hasami M.H."/>
            <person name="Devisetty U.K."/>
            <person name="Aguiy J.C."/>
        </authorList>
    </citation>
    <scope>NUCLEOTIDE SEQUENCE [LARGE SCALE GENOMIC DNA]</scope>
    <source>
        <strain evidence="2">JCA_2017</strain>
    </source>
</reference>
<accession>A0A371FFF0</accession>
<dbReference type="EMBL" id="QJKJ01009308">
    <property type="protein sequence ID" value="RDX77027.1"/>
    <property type="molecule type" value="Genomic_DNA"/>
</dbReference>
<feature type="non-terminal residue" evidence="2">
    <location>
        <position position="1"/>
    </location>
</feature>